<dbReference type="EMBL" id="GG738850">
    <property type="protein sequence ID" value="EFC48560.1"/>
    <property type="molecule type" value="Genomic_DNA"/>
</dbReference>
<feature type="region of interest" description="Disordered" evidence="1">
    <location>
        <begin position="145"/>
        <end position="248"/>
    </location>
</feature>
<feature type="compositionally biased region" description="Basic residues" evidence="1">
    <location>
        <begin position="228"/>
        <end position="243"/>
    </location>
</feature>
<organism evidence="4">
    <name type="scientific">Naegleria gruberi</name>
    <name type="common">Amoeba</name>
    <dbReference type="NCBI Taxonomy" id="5762"/>
    <lineage>
        <taxon>Eukaryota</taxon>
        <taxon>Discoba</taxon>
        <taxon>Heterolobosea</taxon>
        <taxon>Tetramitia</taxon>
        <taxon>Eutetramitia</taxon>
        <taxon>Vahlkampfiidae</taxon>
        <taxon>Naegleria</taxon>
    </lineage>
</organism>
<protein>
    <submittedName>
        <fullName evidence="3">Predicted protein</fullName>
    </submittedName>
</protein>
<evidence type="ECO:0000313" key="3">
    <source>
        <dbReference type="EMBL" id="EFC48560.1"/>
    </source>
</evidence>
<feature type="chain" id="PRO_5003038288" evidence="2">
    <location>
        <begin position="26"/>
        <end position="269"/>
    </location>
</feature>
<dbReference type="RefSeq" id="XP_002681304.1">
    <property type="nucleotide sequence ID" value="XM_002681258.1"/>
</dbReference>
<dbReference type="GeneID" id="8861547"/>
<dbReference type="AlphaFoldDB" id="D2V329"/>
<reference evidence="3 4" key="1">
    <citation type="journal article" date="2010" name="Cell">
        <title>The genome of Naegleria gruberi illuminates early eukaryotic versatility.</title>
        <authorList>
            <person name="Fritz-Laylin L.K."/>
            <person name="Prochnik S.E."/>
            <person name="Ginger M.L."/>
            <person name="Dacks J.B."/>
            <person name="Carpenter M.L."/>
            <person name="Field M.C."/>
            <person name="Kuo A."/>
            <person name="Paredez A."/>
            <person name="Chapman J."/>
            <person name="Pham J."/>
            <person name="Shu S."/>
            <person name="Neupane R."/>
            <person name="Cipriano M."/>
            <person name="Mancuso J."/>
            <person name="Tu H."/>
            <person name="Salamov A."/>
            <person name="Lindquist E."/>
            <person name="Shapiro H."/>
            <person name="Lucas S."/>
            <person name="Grigoriev I.V."/>
            <person name="Cande W.Z."/>
            <person name="Fulton C."/>
            <person name="Rokhsar D.S."/>
            <person name="Dawson S.C."/>
        </authorList>
    </citation>
    <scope>NUCLEOTIDE SEQUENCE [LARGE SCALE GENOMIC DNA]</scope>
    <source>
        <strain evidence="3 4">NEG-M</strain>
    </source>
</reference>
<feature type="compositionally biased region" description="Polar residues" evidence="1">
    <location>
        <begin position="211"/>
        <end position="223"/>
    </location>
</feature>
<evidence type="ECO:0000256" key="2">
    <source>
        <dbReference type="SAM" id="SignalP"/>
    </source>
</evidence>
<feature type="compositionally biased region" description="Basic residues" evidence="1">
    <location>
        <begin position="194"/>
        <end position="205"/>
    </location>
</feature>
<feature type="compositionally biased region" description="Low complexity" evidence="1">
    <location>
        <begin position="157"/>
        <end position="171"/>
    </location>
</feature>
<gene>
    <name evidence="3" type="ORF">NAEGRDRAFT_63208</name>
</gene>
<sequence>MNLSKTILLIVLLGIVVFLATTTFAQKVPTNKKLVSKAQKPKPSSVPTQKKKNIVKSSSPATGKIKKATKQVKKPTSDKKKNLITSLTTSKVSTKPRSEAQKTSPTIDRSVLKLFNAQAIPPVAQQQPPKSRTIAETLKLLNGESQKSVAKPVPKLSTQSTSNTSITPSTSNQVGLAKPQPKPVTKPKPQEKKNKSKKPVKKHQEKKASGSRVNISNLINVNQDRPHHDHHHKRHRRHPKRRLSRNEKEKKLFFRDLVTLLKKIKKNNQ</sequence>
<feature type="region of interest" description="Disordered" evidence="1">
    <location>
        <begin position="31"/>
        <end position="107"/>
    </location>
</feature>
<evidence type="ECO:0000313" key="4">
    <source>
        <dbReference type="Proteomes" id="UP000006671"/>
    </source>
</evidence>
<keyword evidence="2" id="KW-0732">Signal</keyword>
<proteinExistence type="predicted"/>
<dbReference type="KEGG" id="ngr:NAEGRDRAFT_63208"/>
<feature type="compositionally biased region" description="Basic residues" evidence="1">
    <location>
        <begin position="64"/>
        <end position="73"/>
    </location>
</feature>
<dbReference type="Proteomes" id="UP000006671">
    <property type="component" value="Unassembled WGS sequence"/>
</dbReference>
<evidence type="ECO:0000256" key="1">
    <source>
        <dbReference type="SAM" id="MobiDB-lite"/>
    </source>
</evidence>
<keyword evidence="4" id="KW-1185">Reference proteome</keyword>
<feature type="signal peptide" evidence="2">
    <location>
        <begin position="1"/>
        <end position="25"/>
    </location>
</feature>
<dbReference type="VEuPathDB" id="AmoebaDB:NAEGRDRAFT_63208"/>
<feature type="compositionally biased region" description="Polar residues" evidence="1">
    <location>
        <begin position="83"/>
        <end position="107"/>
    </location>
</feature>
<accession>D2V329</accession>
<dbReference type="InParanoid" id="D2V329"/>
<name>D2V329_NAEGR</name>